<dbReference type="CDD" id="cd10457">
    <property type="entry name" value="GIY-YIG_AtGrxS16"/>
    <property type="match status" value="1"/>
</dbReference>
<feature type="region of interest" description="Disordered" evidence="1">
    <location>
        <begin position="160"/>
        <end position="184"/>
    </location>
</feature>
<dbReference type="GO" id="GO:0005783">
    <property type="term" value="C:endoplasmic reticulum"/>
    <property type="evidence" value="ECO:0007669"/>
    <property type="project" value="TreeGrafter"/>
</dbReference>
<proteinExistence type="predicted"/>
<dbReference type="EMBL" id="JBCGBO010000006">
    <property type="protein sequence ID" value="KAK9193551.1"/>
    <property type="molecule type" value="Genomic_DNA"/>
</dbReference>
<dbReference type="PROSITE" id="PS51354">
    <property type="entry name" value="GLUTAREDOXIN_2"/>
    <property type="match status" value="1"/>
</dbReference>
<dbReference type="SUPFAM" id="SSF52833">
    <property type="entry name" value="Thioredoxin-like"/>
    <property type="match status" value="1"/>
</dbReference>
<dbReference type="InterPro" id="IPR033658">
    <property type="entry name" value="GRX_PICOT-like"/>
</dbReference>
<gene>
    <name evidence="4" type="ORF">WN944_004248</name>
</gene>
<evidence type="ECO:0000256" key="1">
    <source>
        <dbReference type="SAM" id="MobiDB-lite"/>
    </source>
</evidence>
<reference evidence="4 5" key="1">
    <citation type="submission" date="2024-05" db="EMBL/GenBank/DDBJ databases">
        <title>Haplotype-resolved chromosome-level genome assembly of Huyou (Citrus changshanensis).</title>
        <authorList>
            <person name="Miao C."/>
            <person name="Chen W."/>
            <person name="Wu Y."/>
            <person name="Wang L."/>
            <person name="Zhao S."/>
            <person name="Grierson D."/>
            <person name="Xu C."/>
            <person name="Chen K."/>
        </authorList>
    </citation>
    <scope>NUCLEOTIDE SEQUENCE [LARGE SCALE GENOMIC DNA]</scope>
    <source>
        <strain evidence="4">01-14</strain>
        <tissue evidence="4">Leaf</tissue>
    </source>
</reference>
<dbReference type="InterPro" id="IPR002013">
    <property type="entry name" value="SAC_dom"/>
</dbReference>
<dbReference type="GO" id="GO:0006351">
    <property type="term" value="P:DNA-templated transcription"/>
    <property type="evidence" value="ECO:0007669"/>
    <property type="project" value="InterPro"/>
</dbReference>
<dbReference type="Proteomes" id="UP001428341">
    <property type="component" value="Unassembled WGS sequence"/>
</dbReference>
<evidence type="ECO:0000313" key="5">
    <source>
        <dbReference type="Proteomes" id="UP001428341"/>
    </source>
</evidence>
<dbReference type="CDD" id="cd03028">
    <property type="entry name" value="GRX_PICOT_like"/>
    <property type="match status" value="1"/>
</dbReference>
<dbReference type="PANTHER" id="PTHR45662:SF10">
    <property type="entry name" value="PHOSPHOINOSITIDE PHOSPHATASE SAC8"/>
    <property type="match status" value="1"/>
</dbReference>
<dbReference type="InterPro" id="IPR002109">
    <property type="entry name" value="Glutaredoxin"/>
</dbReference>
<organism evidence="4 5">
    <name type="scientific">Citrus x changshan-huyou</name>
    <dbReference type="NCBI Taxonomy" id="2935761"/>
    <lineage>
        <taxon>Eukaryota</taxon>
        <taxon>Viridiplantae</taxon>
        <taxon>Streptophyta</taxon>
        <taxon>Embryophyta</taxon>
        <taxon>Tracheophyta</taxon>
        <taxon>Spermatophyta</taxon>
        <taxon>Magnoliopsida</taxon>
        <taxon>eudicotyledons</taxon>
        <taxon>Gunneridae</taxon>
        <taxon>Pentapetalae</taxon>
        <taxon>rosids</taxon>
        <taxon>malvids</taxon>
        <taxon>Sapindales</taxon>
        <taxon>Rutaceae</taxon>
        <taxon>Aurantioideae</taxon>
        <taxon>Citrus</taxon>
    </lineage>
</organism>
<comment type="caution">
    <text evidence="4">The sequence shown here is derived from an EMBL/GenBank/DDBJ whole genome shotgun (WGS) entry which is preliminary data.</text>
</comment>
<feature type="domain" description="SAC" evidence="2">
    <location>
        <begin position="421"/>
        <end position="779"/>
    </location>
</feature>
<sequence>MATNTINLSLSPVPSLRLLSSYSPQNAPNLTFYSHFRPPIQLPSTSHNIHRHTTATPRSLVIVTAVKNLSDAELVAVPLTAEEFNSKFPSETGVYAVYDKNDELQFVGISRNIAASVFSHLKSVPELCCSVKVGVVDDPDRTALTQAWKSWMEEHIQATGKIPPGNESGNNTWVRQPPKKKKPDLRLTPGRNVQLTVPLEELIDKLVKENKVVAFIKGSRSAPMCGFSQKVIGILESQGVDYESVDVLDEEYNNGLRETLKKYSNWPTFPQIFVNGELVGGCDILSSMYEKGRFKLHDQLELLEFKDQYVIKSVESPDQGFSIDRRDGNIEPLNGILTVSTKLGIMVLCSVNMLYEVSASNSSYTSAGKYVLVITSRKEAGTFLGFPVFRVTSMKFLHCNEALKFSNYQEKKDEVYFMNLLKVVEATPGLYYSYETDITLNLQRRCKLAEGWMSKPIWKQADPRFVWNRNLLEELIECKLKLNDSLAVITLLSRRCNRRLGTRMWRRGANLEGDTANFIETEQLLETEGFKSSLLQVRGSIPLLWEQIVDLSYKPRLKIINHDQTPKVVERHFRDLLQRYGEIVAVDLTDKVRTSSLLFLSLKYKSPISHQCSLETMLEDNIGHLEPIADSFLWDVFATSHGDEGQLSAAYAAEMQKLPNVRYVSFDFHHVCGTSNFDKLQVLYDQIQQEFENQGYLLMDTEGNILEEQKGVIRSNCIDCLDRTNVTQSYLAQKSLSLQLQRIGILSSTKCISMFSEEYAKFRTLWAEQGDEISIEYAGTYALKGDLVRYGKQTISGLIRDGMSSLSRYYLNNFQDGVRQASCLLCFENRNACLIGCNGSHKWPLYCQQKQSLSISAQWVRIILVSPCGISVGNWRFDTDFLLTSTREKCSAISLFCGLGWSHRWSTGAAQENHHQSRDEDLKELVKRVLAHYQRYYQEKSKIAQHNVFLLFAPTWFTPFEQTFFWIAGFNPTLAFRVVNESVKDLADEQRQRMDSLSVETRVEEKLLNDELARIQESVAGPTIMELARRRGRLGEWEMTEGEEVTESNLRASLESLVANADMLRTTTTAKVVEILDPLQNVKFFTAVARLQLRIRRWASHGESEKDES</sequence>
<dbReference type="Gene3D" id="3.40.30.10">
    <property type="entry name" value="Glutaredoxin"/>
    <property type="match status" value="1"/>
</dbReference>
<evidence type="ECO:0000313" key="4">
    <source>
        <dbReference type="EMBL" id="KAK9193551.1"/>
    </source>
</evidence>
<dbReference type="GO" id="GO:0043812">
    <property type="term" value="F:phosphatidylinositol-4-phosphate phosphatase activity"/>
    <property type="evidence" value="ECO:0007669"/>
    <property type="project" value="TreeGrafter"/>
</dbReference>
<evidence type="ECO:0000259" key="2">
    <source>
        <dbReference type="PROSITE" id="PS50275"/>
    </source>
</evidence>
<keyword evidence="5" id="KW-1185">Reference proteome</keyword>
<dbReference type="AlphaFoldDB" id="A0AAP0M1J2"/>
<dbReference type="GO" id="GO:0046856">
    <property type="term" value="P:phosphatidylinositol dephosphorylation"/>
    <property type="evidence" value="ECO:0007669"/>
    <property type="project" value="TreeGrafter"/>
</dbReference>
<dbReference type="InterPro" id="IPR049620">
    <property type="entry name" value="GIY-YIG_AtGrxS16"/>
</dbReference>
<dbReference type="Pfam" id="PF00462">
    <property type="entry name" value="Glutaredoxin"/>
    <property type="match status" value="1"/>
</dbReference>
<dbReference type="InterPro" id="IPR036249">
    <property type="entry name" value="Thioredoxin-like_sf"/>
</dbReference>
<dbReference type="PROSITE" id="PS50275">
    <property type="entry name" value="SAC"/>
    <property type="match status" value="1"/>
</dbReference>
<dbReference type="Pfam" id="PF14144">
    <property type="entry name" value="DOG1"/>
    <property type="match status" value="1"/>
</dbReference>
<protein>
    <submittedName>
        <fullName evidence="4">Uncharacterized protein</fullName>
    </submittedName>
</protein>
<evidence type="ECO:0000259" key="3">
    <source>
        <dbReference type="PROSITE" id="PS51806"/>
    </source>
</evidence>
<dbReference type="GO" id="GO:0043565">
    <property type="term" value="F:sequence-specific DNA binding"/>
    <property type="evidence" value="ECO:0007669"/>
    <property type="project" value="InterPro"/>
</dbReference>
<dbReference type="PANTHER" id="PTHR45662">
    <property type="entry name" value="PHOSPHATIDYLINOSITIDE PHOSPHATASE SAC1"/>
    <property type="match status" value="1"/>
</dbReference>
<dbReference type="InterPro" id="IPR025422">
    <property type="entry name" value="TGA_domain"/>
</dbReference>
<feature type="domain" description="DOG1" evidence="3">
    <location>
        <begin position="891"/>
        <end position="1105"/>
    </location>
</feature>
<dbReference type="PROSITE" id="PS51806">
    <property type="entry name" value="DOG1"/>
    <property type="match status" value="1"/>
</dbReference>
<dbReference type="Pfam" id="PF02383">
    <property type="entry name" value="Syja_N"/>
    <property type="match status" value="1"/>
</dbReference>
<accession>A0AAP0M1J2</accession>
<name>A0AAP0M1J2_9ROSI</name>